<dbReference type="Proteomes" id="UP000515163">
    <property type="component" value="Unplaced"/>
</dbReference>
<dbReference type="AlphaFoldDB" id="A0A6P8IN85"/>
<evidence type="ECO:0000256" key="7">
    <source>
        <dbReference type="ARBA" id="ARBA00022838"/>
    </source>
</evidence>
<dbReference type="Pfam" id="PF05859">
    <property type="entry name" value="Mis12"/>
    <property type="match status" value="1"/>
</dbReference>
<gene>
    <name evidence="13" type="primary">LOC116302636</name>
</gene>
<dbReference type="GO" id="GO:0005634">
    <property type="term" value="C:nucleus"/>
    <property type="evidence" value="ECO:0007669"/>
    <property type="project" value="InterPro"/>
</dbReference>
<evidence type="ECO:0000313" key="13">
    <source>
        <dbReference type="RefSeq" id="XP_031567833.1"/>
    </source>
</evidence>
<accession>A0A6P8IN85</accession>
<reference evidence="13" key="1">
    <citation type="submission" date="2025-08" db="UniProtKB">
        <authorList>
            <consortium name="RefSeq"/>
        </authorList>
    </citation>
    <scope>IDENTIFICATION</scope>
    <source>
        <tissue evidence="13">Tentacle</tissue>
    </source>
</reference>
<evidence type="ECO:0000256" key="4">
    <source>
        <dbReference type="ARBA" id="ARBA00022454"/>
    </source>
</evidence>
<evidence type="ECO:0000256" key="3">
    <source>
        <dbReference type="ARBA" id="ARBA00013793"/>
    </source>
</evidence>
<keyword evidence="9" id="KW-0131">Cell cycle</keyword>
<feature type="coiled-coil region" evidence="11">
    <location>
        <begin position="125"/>
        <end position="155"/>
    </location>
</feature>
<protein>
    <recommendedName>
        <fullName evidence="3">Protein MIS12 homolog</fullName>
    </recommendedName>
</protein>
<evidence type="ECO:0000256" key="10">
    <source>
        <dbReference type="ARBA" id="ARBA00023328"/>
    </source>
</evidence>
<name>A0A6P8IN85_ACTTE</name>
<dbReference type="RefSeq" id="XP_031567833.1">
    <property type="nucleotide sequence ID" value="XM_031711973.1"/>
</dbReference>
<comment type="similarity">
    <text evidence="2">Belongs to the mis12 family.</text>
</comment>
<dbReference type="OrthoDB" id="1884855at2759"/>
<dbReference type="GO" id="GO:0000444">
    <property type="term" value="C:MIS12/MIND type complex"/>
    <property type="evidence" value="ECO:0007669"/>
    <property type="project" value="TreeGrafter"/>
</dbReference>
<dbReference type="PANTHER" id="PTHR14527">
    <property type="entry name" value="PROTEIN MIS12 HOMOLOG"/>
    <property type="match status" value="1"/>
</dbReference>
<keyword evidence="8 11" id="KW-0175">Coiled coil</keyword>
<keyword evidence="4" id="KW-0158">Chromosome</keyword>
<dbReference type="GO" id="GO:0000070">
    <property type="term" value="P:mitotic sister chromatid segregation"/>
    <property type="evidence" value="ECO:0007669"/>
    <property type="project" value="TreeGrafter"/>
</dbReference>
<keyword evidence="10" id="KW-0137">Centromere</keyword>
<comment type="subcellular location">
    <subcellularLocation>
        <location evidence="1">Chromosome</location>
        <location evidence="1">Centromere</location>
        <location evidence="1">Kinetochore</location>
    </subcellularLocation>
</comment>
<dbReference type="KEGG" id="aten:116302636"/>
<keyword evidence="5" id="KW-0132">Cell division</keyword>
<dbReference type="PANTHER" id="PTHR14527:SF2">
    <property type="entry name" value="PROTEIN MIS12 HOMOLOG"/>
    <property type="match status" value="1"/>
</dbReference>
<dbReference type="InterPro" id="IPR008685">
    <property type="entry name" value="Centromere_Mis12"/>
</dbReference>
<proteinExistence type="inferred from homology"/>
<evidence type="ECO:0000256" key="8">
    <source>
        <dbReference type="ARBA" id="ARBA00023054"/>
    </source>
</evidence>
<evidence type="ECO:0000256" key="1">
    <source>
        <dbReference type="ARBA" id="ARBA00004629"/>
    </source>
</evidence>
<evidence type="ECO:0000313" key="12">
    <source>
        <dbReference type="Proteomes" id="UP000515163"/>
    </source>
</evidence>
<evidence type="ECO:0000256" key="2">
    <source>
        <dbReference type="ARBA" id="ARBA00008643"/>
    </source>
</evidence>
<keyword evidence="6" id="KW-0498">Mitosis</keyword>
<dbReference type="InParanoid" id="A0A6P8IN85"/>
<dbReference type="GeneID" id="116302636"/>
<dbReference type="FunCoup" id="A0A6P8IN85">
    <property type="interactions" value="1493"/>
</dbReference>
<sequence length="223" mass="25742">MAYNREEDKNYEYETQFFGFTPKSFVDGVYNAINDYVSDCFKELEKLLSNEPTLTKDCTAEQIHQKTDQMLSKFYESMDVSFDRLEIFLMQNIFKIPPNVLLPEDKIHESHNHTKDEEVKMDDEIQELLRKLKAAKYVNKALKQEQKELESAETQVAECGKYLDLLEKTCQTGLGLKECLVFTCDQANKLHDQLSMALEGGVLPVQEPKGEKAKIARKKLKIG</sequence>
<keyword evidence="7" id="KW-0995">Kinetochore</keyword>
<organism evidence="12 13">
    <name type="scientific">Actinia tenebrosa</name>
    <name type="common">Australian red waratah sea anemone</name>
    <dbReference type="NCBI Taxonomy" id="6105"/>
    <lineage>
        <taxon>Eukaryota</taxon>
        <taxon>Metazoa</taxon>
        <taxon>Cnidaria</taxon>
        <taxon>Anthozoa</taxon>
        <taxon>Hexacorallia</taxon>
        <taxon>Actiniaria</taxon>
        <taxon>Actiniidae</taxon>
        <taxon>Actinia</taxon>
    </lineage>
</organism>
<dbReference type="GO" id="GO:0051382">
    <property type="term" value="P:kinetochore assembly"/>
    <property type="evidence" value="ECO:0007669"/>
    <property type="project" value="TreeGrafter"/>
</dbReference>
<evidence type="ECO:0000256" key="5">
    <source>
        <dbReference type="ARBA" id="ARBA00022618"/>
    </source>
</evidence>
<evidence type="ECO:0000256" key="6">
    <source>
        <dbReference type="ARBA" id="ARBA00022776"/>
    </source>
</evidence>
<evidence type="ECO:0000256" key="9">
    <source>
        <dbReference type="ARBA" id="ARBA00023306"/>
    </source>
</evidence>
<evidence type="ECO:0000256" key="11">
    <source>
        <dbReference type="SAM" id="Coils"/>
    </source>
</evidence>
<dbReference type="GO" id="GO:0051301">
    <property type="term" value="P:cell division"/>
    <property type="evidence" value="ECO:0007669"/>
    <property type="project" value="UniProtKB-KW"/>
</dbReference>
<keyword evidence="12" id="KW-1185">Reference proteome</keyword>